<sequence length="623" mass="70295">MTAGTAFFSAVIVAILGFYGAWQRQWMSDDGLIVLRTVRNLLAGNGPVFNAGERVEANTSTLWQYLIYVVALFSDAKLEYIAFWLAIIFSTAALFIAAWATALLYREKTVFLVPLGGLVYIALPPARDFMTSGLEWGLAMLWIAIQWLLLIRWAYGKPQANRRHRQLPIDWPLYLLAFWSGLSWLVRPELALYGGLVGIILLLTAVSWRAMITVLIVALPLPLGYEIFRMGYYGLLVPHTAVAKTAAGSQWSSGWKYVEDFTSPYSLYWALALTLIVGALMLCTVTNKRGAIKNRCALRRPSIAIIFMVLCAILHLLYVIRVGGDFMHGRMLLLPLFTLLLPVSVVGIVSGDQEGFKWPFWGASVVFVGTVWWSVTTVLGGHPYHLPQDLSADELNIVDEREFWTQLSKRDTPPMTAEDFLTAPTMGDWQEVMEESLGQNAGEMLNILVGIDPLKYSWEPAQRTPEATDLAIMPMTVTMLNLGMTSMNAPLDVRVVDSVGLANPLAARQPRIEDGRIGHDKLLPMEWQVADSAVDLNTIPIWIDRRDAQVARWVLYTDEFRSLFEVYRSPMLPGRFWNNMKYALGDGRTLEFSDDPWDYYDLLPVDPVKPIYWRPDIQTDLPR</sequence>
<keyword evidence="1" id="KW-0472">Membrane</keyword>
<feature type="transmembrane region" description="Helical" evidence="1">
    <location>
        <begin position="358"/>
        <end position="375"/>
    </location>
</feature>
<dbReference type="InterPro" id="IPR058983">
    <property type="entry name" value="AftB_C"/>
</dbReference>
<organism evidence="3 4">
    <name type="scientific">Corynebacterium kutscheri</name>
    <dbReference type="NCBI Taxonomy" id="35755"/>
    <lineage>
        <taxon>Bacteria</taxon>
        <taxon>Bacillati</taxon>
        <taxon>Actinomycetota</taxon>
        <taxon>Actinomycetes</taxon>
        <taxon>Mycobacteriales</taxon>
        <taxon>Corynebacteriaceae</taxon>
        <taxon>Corynebacterium</taxon>
    </lineage>
</organism>
<feature type="transmembrane region" description="Helical" evidence="1">
    <location>
        <begin position="6"/>
        <end position="22"/>
    </location>
</feature>
<reference evidence="3 4" key="1">
    <citation type="journal article" date="2015" name="Genome Announc.">
        <title>Complete Genome Sequence of Corynebacterium kutscheri DSM 20755, a Corynebacterial Type Strain with Remarkably Low G+C Content of Chromosomal DNA.</title>
        <authorList>
            <person name="Ruckert C."/>
            <person name="Albersmeier A."/>
            <person name="Winkler A."/>
            <person name="Tauch A."/>
        </authorList>
    </citation>
    <scope>NUCLEOTIDE SEQUENCE [LARGE SCALE GENOMIC DNA]</scope>
    <source>
        <strain evidence="3 4">DSM 20755</strain>
    </source>
</reference>
<feature type="domain" description="Terminal beta-(1-&gt;2)-arabinofuranosyltransferase C-terminal" evidence="2">
    <location>
        <begin position="423"/>
        <end position="601"/>
    </location>
</feature>
<feature type="transmembrane region" description="Helical" evidence="1">
    <location>
        <begin position="267"/>
        <end position="285"/>
    </location>
</feature>
<feature type="transmembrane region" description="Helical" evidence="1">
    <location>
        <begin position="136"/>
        <end position="155"/>
    </location>
</feature>
<feature type="transmembrane region" description="Helical" evidence="1">
    <location>
        <begin position="332"/>
        <end position="351"/>
    </location>
</feature>
<dbReference type="AlphaFoldDB" id="A0A0F6TE04"/>
<name>A0A0F6TE04_9CORY</name>
<keyword evidence="4" id="KW-1185">Reference proteome</keyword>
<dbReference type="Pfam" id="PF26371">
    <property type="entry name" value="AftB_C"/>
    <property type="match status" value="1"/>
</dbReference>
<dbReference type="EMBL" id="CP011312">
    <property type="protein sequence ID" value="AKE42129.1"/>
    <property type="molecule type" value="Genomic_DNA"/>
</dbReference>
<keyword evidence="1" id="KW-0812">Transmembrane</keyword>
<evidence type="ECO:0000313" key="4">
    <source>
        <dbReference type="Proteomes" id="UP000033457"/>
    </source>
</evidence>
<protein>
    <recommendedName>
        <fullName evidence="2">Terminal beta-(1-&gt;2)-arabinofuranosyltransferase C-terminal domain-containing protein</fullName>
    </recommendedName>
</protein>
<dbReference type="Proteomes" id="UP000033457">
    <property type="component" value="Chromosome"/>
</dbReference>
<gene>
    <name evidence="3" type="ORF">UL82_09960</name>
</gene>
<feature type="transmembrane region" description="Helical" evidence="1">
    <location>
        <begin position="192"/>
        <end position="218"/>
    </location>
</feature>
<keyword evidence="1" id="KW-1133">Transmembrane helix</keyword>
<proteinExistence type="predicted"/>
<evidence type="ECO:0000256" key="1">
    <source>
        <dbReference type="SAM" id="Phobius"/>
    </source>
</evidence>
<dbReference type="HOGENOM" id="CLU_423257_0_0_11"/>
<dbReference type="NCBIfam" id="NF041480">
    <property type="entry name" value="flag_mot_ctl_ZomB"/>
    <property type="match status" value="1"/>
</dbReference>
<accession>A0A0F6TE04</accession>
<dbReference type="KEGG" id="cku:UL82_09960"/>
<dbReference type="STRING" id="35755.UL82_09960"/>
<feature type="transmembrane region" description="Helical" evidence="1">
    <location>
        <begin position="167"/>
        <end position="186"/>
    </location>
</feature>
<evidence type="ECO:0000313" key="3">
    <source>
        <dbReference type="EMBL" id="AKE42129.1"/>
    </source>
</evidence>
<feature type="transmembrane region" description="Helical" evidence="1">
    <location>
        <begin position="81"/>
        <end position="105"/>
    </location>
</feature>
<dbReference type="InterPro" id="IPR048243">
    <property type="entry name" value="AftB-like"/>
</dbReference>
<evidence type="ECO:0000259" key="2">
    <source>
        <dbReference type="Pfam" id="PF26371"/>
    </source>
</evidence>
<feature type="transmembrane region" description="Helical" evidence="1">
    <location>
        <begin position="297"/>
        <end position="320"/>
    </location>
</feature>